<evidence type="ECO:0000256" key="5">
    <source>
        <dbReference type="ARBA" id="ARBA00022695"/>
    </source>
</evidence>
<feature type="binding site" evidence="10">
    <location>
        <position position="281"/>
    </location>
    <ligand>
        <name>a divalent metal cation</name>
        <dbReference type="ChEBI" id="CHEBI:60240"/>
    </ligand>
</feature>
<dbReference type="InterPro" id="IPR020555">
    <property type="entry name" value="MECDP_synthase_CS"/>
</dbReference>
<evidence type="ECO:0000313" key="14">
    <source>
        <dbReference type="EMBL" id="EEV17731.1"/>
    </source>
</evidence>
<dbReference type="CDD" id="cd02516">
    <property type="entry name" value="CDP-ME_synthetase"/>
    <property type="match status" value="1"/>
</dbReference>
<feature type="binding site" evidence="10">
    <location>
        <begin position="281"/>
        <end position="283"/>
    </location>
    <ligand>
        <name>4-CDP-2-C-methyl-D-erythritol 2-phosphate</name>
        <dbReference type="ChEBI" id="CHEBI:57919"/>
    </ligand>
</feature>
<comment type="caution">
    <text evidence="10">Lacks conserved residue(s) required for the propagation of feature annotation.</text>
</comment>
<dbReference type="Proteomes" id="UP000005709">
    <property type="component" value="Unassembled WGS sequence"/>
</dbReference>
<evidence type="ECO:0000256" key="2">
    <source>
        <dbReference type="ARBA" id="ARBA00001968"/>
    </source>
</evidence>
<keyword evidence="9 10" id="KW-0511">Multifunctional enzyme</keyword>
<dbReference type="HAMAP" id="MF_01520">
    <property type="entry name" value="IspDF"/>
    <property type="match status" value="1"/>
</dbReference>
<evidence type="ECO:0000256" key="7">
    <source>
        <dbReference type="ARBA" id="ARBA00023229"/>
    </source>
</evidence>
<evidence type="ECO:0000256" key="11">
    <source>
        <dbReference type="RuleBase" id="RU004395"/>
    </source>
</evidence>
<feature type="binding site" evidence="10">
    <location>
        <begin position="334"/>
        <end position="338"/>
    </location>
    <ligand>
        <name>4-CDP-2-C-methyl-D-erythritol 2-phosphate</name>
        <dbReference type="ChEBI" id="CHEBI:57919"/>
    </ligand>
</feature>
<dbReference type="SUPFAM" id="SSF69765">
    <property type="entry name" value="IpsF-like"/>
    <property type="match status" value="1"/>
</dbReference>
<evidence type="ECO:0000259" key="12">
    <source>
        <dbReference type="Pfam" id="PF02542"/>
    </source>
</evidence>
<feature type="binding site" evidence="10">
    <location>
        <position position="315"/>
    </location>
    <ligand>
        <name>a divalent metal cation</name>
        <dbReference type="ChEBI" id="CHEBI:60240"/>
    </ligand>
</feature>
<dbReference type="UniPathway" id="UPA00056">
    <property type="reaction ID" value="UER00093"/>
</dbReference>
<keyword evidence="6 10" id="KW-0479">Metal-binding</keyword>
<dbReference type="NCBIfam" id="TIGR00151">
    <property type="entry name" value="ispF"/>
    <property type="match status" value="1"/>
</dbReference>
<feature type="domain" description="MobA-like NTP transferase" evidence="13">
    <location>
        <begin position="7"/>
        <end position="65"/>
    </location>
</feature>
<comment type="similarity">
    <text evidence="10">In the N-terminal section; belongs to the IspD/TarI cytidylyltransferase family. IspD subfamily.</text>
</comment>
<gene>
    <name evidence="10" type="primary">ispDF</name>
    <name evidence="14" type="synonym">ispF</name>
    <name evidence="14" type="ORF">CAMGR0001_0563</name>
</gene>
<dbReference type="eggNOG" id="COG1211">
    <property type="taxonomic scope" value="Bacteria"/>
</dbReference>
<dbReference type="eggNOG" id="COG0245">
    <property type="taxonomic scope" value="Bacteria"/>
</dbReference>
<dbReference type="GO" id="GO:0019288">
    <property type="term" value="P:isopentenyl diphosphate biosynthetic process, methylerythritol 4-phosphate pathway"/>
    <property type="evidence" value="ECO:0007669"/>
    <property type="project" value="UniProtKB-UniRule"/>
</dbReference>
<proteinExistence type="inferred from homology"/>
<feature type="region of interest" description="2-C-methyl-D-erythritol 2,4-cyclodiphosphate synthase" evidence="10">
    <location>
        <begin position="275"/>
        <end position="440"/>
    </location>
</feature>
<reference evidence="14 15" key="1">
    <citation type="submission" date="2009-07" db="EMBL/GenBank/DDBJ databases">
        <authorList>
            <person name="Madupu R."/>
            <person name="Sebastian Y."/>
            <person name="Durkin A.S."/>
            <person name="Torralba M."/>
            <person name="Methe B."/>
            <person name="Sutton G.G."/>
            <person name="Strausberg R.L."/>
            <person name="Nelson K.E."/>
        </authorList>
    </citation>
    <scope>NUCLEOTIDE SEQUENCE [LARGE SCALE GENOMIC DNA]</scope>
    <source>
        <strain evidence="14 15">RM3268</strain>
    </source>
</reference>
<dbReference type="PANTHER" id="PTHR43181:SF1">
    <property type="entry name" value="2-C-METHYL-D-ERYTHRITOL 2,4-CYCLODIPHOSPHATE SYNTHASE, CHLOROPLASTIC"/>
    <property type="match status" value="1"/>
</dbReference>
<comment type="function">
    <text evidence="10">Bifunctional enzyme that catalyzes the formation of 4-diphosphocytidyl-2-C-methyl-D-erythritol from CTP and 2-C-methyl-D-erythritol 4-phosphate (MEP) (IspD), and catalyzes the conversion of 4-diphosphocytidyl-2-C-methyl-D-erythritol 2-phosphate (CDP-ME2P) to 2-C-methyl-D-erythritol 2,4-cyclodiphosphate (ME-CPP) with a corresponding release of cytidine 5-monophosphate (CMP) (IspF).</text>
</comment>
<evidence type="ECO:0000256" key="1">
    <source>
        <dbReference type="ARBA" id="ARBA00000200"/>
    </source>
</evidence>
<dbReference type="InterPro" id="IPR025877">
    <property type="entry name" value="MobA-like_NTP_Trfase"/>
</dbReference>
<dbReference type="GO" id="GO:0016114">
    <property type="term" value="P:terpenoid biosynthetic process"/>
    <property type="evidence" value="ECO:0007669"/>
    <property type="project" value="InterPro"/>
</dbReference>
<dbReference type="InterPro" id="IPR003526">
    <property type="entry name" value="MECDP_synthase"/>
</dbReference>
<name>C8PHW7_9BACT</name>
<comment type="cofactor">
    <cofactor evidence="2 10">
        <name>a divalent metal cation</name>
        <dbReference type="ChEBI" id="CHEBI:60240"/>
    </cofactor>
</comment>
<evidence type="ECO:0000256" key="4">
    <source>
        <dbReference type="ARBA" id="ARBA00022679"/>
    </source>
</evidence>
<keyword evidence="5 10" id="KW-0548">Nucleotidyltransferase</keyword>
<dbReference type="Gene3D" id="3.90.550.10">
    <property type="entry name" value="Spore Coat Polysaccharide Biosynthesis Protein SpsA, Chain A"/>
    <property type="match status" value="1"/>
</dbReference>
<dbReference type="SUPFAM" id="SSF53448">
    <property type="entry name" value="Nucleotide-diphospho-sugar transferases"/>
    <property type="match status" value="1"/>
</dbReference>
<comment type="catalytic activity">
    <reaction evidence="1 10 11">
        <text>4-CDP-2-C-methyl-D-erythritol 2-phosphate = 2-C-methyl-D-erythritol 2,4-cyclic diphosphate + CMP</text>
        <dbReference type="Rhea" id="RHEA:23864"/>
        <dbReference type="ChEBI" id="CHEBI:57919"/>
        <dbReference type="ChEBI" id="CHEBI:58483"/>
        <dbReference type="ChEBI" id="CHEBI:60377"/>
        <dbReference type="EC" id="4.6.1.12"/>
    </reaction>
</comment>
<dbReference type="PROSITE" id="PS01295">
    <property type="entry name" value="ISPD"/>
    <property type="match status" value="1"/>
</dbReference>
<feature type="site" description="Transition state stabilizer" evidence="10">
    <location>
        <position position="307"/>
    </location>
</feature>
<evidence type="ECO:0000256" key="3">
    <source>
        <dbReference type="ARBA" id="ARBA00004709"/>
    </source>
</evidence>
<feature type="binding site" evidence="10">
    <location>
        <position position="413"/>
    </location>
    <ligand>
        <name>4-CDP-2-C-methyl-D-erythritol 2-phosphate</name>
        <dbReference type="ChEBI" id="CHEBI:57919"/>
    </ligand>
</feature>
<keyword evidence="15" id="KW-1185">Reference proteome</keyword>
<dbReference type="InterPro" id="IPR026596">
    <property type="entry name" value="IspD/F"/>
</dbReference>
<comment type="caution">
    <text evidence="14">The sequence shown here is derived from an EMBL/GenBank/DDBJ whole genome shotgun (WGS) entry which is preliminary data.</text>
</comment>
<comment type="pathway">
    <text evidence="3 10">Isoprenoid biosynthesis; isopentenyl diphosphate biosynthesis via DXP pathway; isopentenyl diphosphate from 1-deoxy-D-xylulose 5-phosphate: step 4/6.</text>
</comment>
<dbReference type="EMBL" id="ACYG01000024">
    <property type="protein sequence ID" value="EEV17731.1"/>
    <property type="molecule type" value="Genomic_DNA"/>
</dbReference>
<dbReference type="PROSITE" id="PS01350">
    <property type="entry name" value="ISPF"/>
    <property type="match status" value="1"/>
</dbReference>
<organism evidence="14 15">
    <name type="scientific">Campylobacter gracilis RM3268</name>
    <dbReference type="NCBI Taxonomy" id="553220"/>
    <lineage>
        <taxon>Bacteria</taxon>
        <taxon>Pseudomonadati</taxon>
        <taxon>Campylobacterota</taxon>
        <taxon>Epsilonproteobacteria</taxon>
        <taxon>Campylobacterales</taxon>
        <taxon>Campylobacteraceae</taxon>
        <taxon>Campylobacter</taxon>
    </lineage>
</organism>
<dbReference type="Pfam" id="PF01128">
    <property type="entry name" value="IspD"/>
    <property type="match status" value="1"/>
</dbReference>
<feature type="binding site" evidence="10">
    <location>
        <begin position="403"/>
        <end position="406"/>
    </location>
    <ligand>
        <name>4-CDP-2-C-methyl-D-erythritol 2-phosphate</name>
        <dbReference type="ChEBI" id="CHEBI:57919"/>
    </ligand>
</feature>
<evidence type="ECO:0000256" key="9">
    <source>
        <dbReference type="ARBA" id="ARBA00023268"/>
    </source>
</evidence>
<feature type="site" description="Transition state stabilizer" evidence="10">
    <location>
        <position position="23"/>
    </location>
</feature>
<accession>C8PHW7</accession>
<keyword evidence="8 10" id="KW-0456">Lyase</keyword>
<dbReference type="RefSeq" id="WP_005871329.1">
    <property type="nucleotide sequence ID" value="NZ_ACYG01000024.1"/>
</dbReference>
<feature type="binding site" evidence="10">
    <location>
        <begin position="307"/>
        <end position="308"/>
    </location>
    <ligand>
        <name>4-CDP-2-C-methyl-D-erythritol 2-phosphate</name>
        <dbReference type="ChEBI" id="CHEBI:57919"/>
    </ligand>
</feature>
<feature type="site" description="Positions MEP for the nucleophilic attack" evidence="10">
    <location>
        <position position="255"/>
    </location>
</feature>
<comment type="catalytic activity">
    <reaction evidence="10">
        <text>2-C-methyl-D-erythritol 4-phosphate + CTP + H(+) = 4-CDP-2-C-methyl-D-erythritol + diphosphate</text>
        <dbReference type="Rhea" id="RHEA:13429"/>
        <dbReference type="ChEBI" id="CHEBI:15378"/>
        <dbReference type="ChEBI" id="CHEBI:33019"/>
        <dbReference type="ChEBI" id="CHEBI:37563"/>
        <dbReference type="ChEBI" id="CHEBI:57823"/>
        <dbReference type="ChEBI" id="CHEBI:58262"/>
        <dbReference type="EC" id="2.7.7.60"/>
    </reaction>
</comment>
<dbReference type="AlphaFoldDB" id="C8PHW7"/>
<keyword evidence="4 10" id="KW-0808">Transferase</keyword>
<evidence type="ECO:0000256" key="8">
    <source>
        <dbReference type="ARBA" id="ARBA00023239"/>
    </source>
</evidence>
<comment type="similarity">
    <text evidence="10">In the C-terminal section; belongs to the IspF family.</text>
</comment>
<dbReference type="GO" id="GO:0050518">
    <property type="term" value="F:2-C-methyl-D-erythritol 4-phosphate cytidylyltransferase activity"/>
    <property type="evidence" value="ECO:0007669"/>
    <property type="project" value="UniProtKB-UniRule"/>
</dbReference>
<dbReference type="InterPro" id="IPR036571">
    <property type="entry name" value="MECDP_synthase_sf"/>
</dbReference>
<dbReference type="STRING" id="824.CGRAC_1793"/>
<comment type="similarity">
    <text evidence="11">Belongs to the IspF family.</text>
</comment>
<dbReference type="InterPro" id="IPR034683">
    <property type="entry name" value="IspD/TarI"/>
</dbReference>
<evidence type="ECO:0000256" key="6">
    <source>
        <dbReference type="ARBA" id="ARBA00022723"/>
    </source>
</evidence>
<dbReference type="Pfam" id="PF02542">
    <property type="entry name" value="YgbB"/>
    <property type="match status" value="1"/>
</dbReference>
<dbReference type="HAMAP" id="MF_00107">
    <property type="entry name" value="IspF"/>
    <property type="match status" value="1"/>
</dbReference>
<evidence type="ECO:0000256" key="10">
    <source>
        <dbReference type="HAMAP-Rule" id="MF_01520"/>
    </source>
</evidence>
<comment type="pathway">
    <text evidence="10">Isoprenoid biosynthesis; isopentenyl diphosphate biosynthesis via DXP pathway; isopentenyl diphosphate from 1-deoxy-D-xylulose 5-phosphate: step 2/6.</text>
</comment>
<feature type="domain" description="2-C-methyl-D-erythritol 2,4-cyclodiphosphate synthase" evidence="12">
    <location>
        <begin position="276"/>
        <end position="425"/>
    </location>
</feature>
<feature type="site" description="Transition state stabilizer" evidence="10">
    <location>
        <position position="16"/>
    </location>
</feature>
<dbReference type="EC" id="2.7.7.60" evidence="10"/>
<evidence type="ECO:0000313" key="15">
    <source>
        <dbReference type="Proteomes" id="UP000005709"/>
    </source>
</evidence>
<keyword evidence="7 10" id="KW-0414">Isoprene biosynthesis</keyword>
<protein>
    <recommendedName>
        <fullName evidence="10">Bifunctional enzyme IspD/IspF</fullName>
    </recommendedName>
    <domain>
        <recommendedName>
            <fullName evidence="10">2-C-methyl-D-erythritol 4-phosphate cytidylyltransferase</fullName>
            <ecNumber evidence="10">2.7.7.60</ecNumber>
        </recommendedName>
        <alternativeName>
            <fullName evidence="10">4-diphosphocytidyl-2C-methyl-D-erythritol synthase</fullName>
        </alternativeName>
        <alternativeName>
            <fullName evidence="10">MEP cytidylyltransferase</fullName>
            <shortName evidence="10">MCT</shortName>
        </alternativeName>
    </domain>
    <domain>
        <recommendedName>
            <fullName evidence="10">2-C-methyl-D-erythritol 2,4-cyclodiphosphate synthase</fullName>
            <shortName evidence="10">MECDP-synthase</shortName>
            <shortName evidence="10">MECPP-synthase</shortName>
            <shortName evidence="10">MECPS</shortName>
            <ecNumber evidence="10">4.6.1.12</ecNumber>
        </recommendedName>
    </domain>
</protein>
<evidence type="ECO:0000259" key="13">
    <source>
        <dbReference type="Pfam" id="PF12804"/>
    </source>
</evidence>
<feature type="binding site" evidence="10">
    <location>
        <position position="410"/>
    </location>
    <ligand>
        <name>4-CDP-2-C-methyl-D-erythritol 2-phosphate</name>
        <dbReference type="ChEBI" id="CHEBI:57919"/>
    </ligand>
</feature>
<dbReference type="OrthoDB" id="9804336at2"/>
<feature type="binding site" evidence="10">
    <location>
        <begin position="329"/>
        <end position="331"/>
    </location>
    <ligand>
        <name>4-CDP-2-C-methyl-D-erythritol 2-phosphate</name>
        <dbReference type="ChEBI" id="CHEBI:57919"/>
    </ligand>
</feature>
<dbReference type="Pfam" id="PF12804">
    <property type="entry name" value="NTP_transf_3"/>
    <property type="match status" value="1"/>
</dbReference>
<dbReference type="GO" id="GO:0046872">
    <property type="term" value="F:metal ion binding"/>
    <property type="evidence" value="ECO:0007669"/>
    <property type="project" value="UniProtKB-KW"/>
</dbReference>
<feature type="region of interest" description="2-C-methyl-D-erythritol 4-phosphate cytidylyltransferase" evidence="10">
    <location>
        <begin position="1"/>
        <end position="274"/>
    </location>
</feature>
<dbReference type="PANTHER" id="PTHR43181">
    <property type="entry name" value="2-C-METHYL-D-ERYTHRITOL 2,4-CYCLODIPHOSPHATE SYNTHASE, CHLOROPLASTIC"/>
    <property type="match status" value="1"/>
</dbReference>
<dbReference type="EC" id="4.6.1.12" evidence="10"/>
<feature type="site" description="Positions MEP for the nucleophilic attack" evidence="10">
    <location>
        <position position="203"/>
    </location>
</feature>
<feature type="binding site" evidence="10">
    <location>
        <position position="283"/>
    </location>
    <ligand>
        <name>a divalent metal cation</name>
        <dbReference type="ChEBI" id="CHEBI:60240"/>
    </ligand>
</feature>
<sequence>MKDISLILLAAGDSSRFELPVKKQWLRVGELPLWQYVAQNIARAHPFKKIVIAVNEEDVSYCERLYACSLASARGKSAECGTSEYKFQSEQGGIGCGADDLNDASKPRGAENFKAQVECGADECGSVNLKFHFAPGGANRQSSLKNALKLVDSELVLVSDVARAQISPGLISSLIRNLGSADCISPYLGVNDTTYLGENVVKREELRLIQTPQLSRTALLKKALDGNEIFTDDSAAVGSAGGRLEFIKGEAGALKITRASDLAALNLKPCSRDIFYGTGYDVHALEKGAGIMLGGVQIPCEFALIAHSDGDVAIHALIDAICGAAMLGDIGELFPDSDAKLKGADSKELLRKVMRRVRGYGYELVNADITIIAQRPKIGAYKAQMQKVLSEILNCARVNVKATTTEGLGFTGRSEGIAAQAAVSLKFYDWQKHVAKVQGT</sequence>
<dbReference type="InterPro" id="IPR018294">
    <property type="entry name" value="ISPD_synthase_CS"/>
</dbReference>
<dbReference type="GO" id="GO:0008685">
    <property type="term" value="F:2-C-methyl-D-erythritol 2,4-cyclodiphosphate synthase activity"/>
    <property type="evidence" value="ECO:0007669"/>
    <property type="project" value="UniProtKB-UniRule"/>
</dbReference>
<dbReference type="CDD" id="cd00554">
    <property type="entry name" value="MECDP_synthase"/>
    <property type="match status" value="1"/>
</dbReference>
<dbReference type="Gene3D" id="3.30.1330.50">
    <property type="entry name" value="2-C-methyl-D-erythritol 2,4-cyclodiphosphate synthase"/>
    <property type="match status" value="1"/>
</dbReference>
<feature type="site" description="Transition state stabilizer" evidence="10">
    <location>
        <position position="404"/>
    </location>
</feature>
<dbReference type="InterPro" id="IPR029044">
    <property type="entry name" value="Nucleotide-diphossugar_trans"/>
</dbReference>